<feature type="domain" description="N-acetylmuramoyl-L-alanine amidase" evidence="13">
    <location>
        <begin position="16"/>
        <end position="170"/>
    </location>
</feature>
<protein>
    <recommendedName>
        <fullName evidence="11">1,6-anhydro-N-acetylmuramyl-L-alanine amidase AmpD</fullName>
        <ecNumber evidence="5">3.5.1.28</ecNumber>
    </recommendedName>
    <alternativeName>
        <fullName evidence="12">N-acetylmuramoyl-L-alanine amidase</fullName>
    </alternativeName>
</protein>
<evidence type="ECO:0000256" key="3">
    <source>
        <dbReference type="ARBA" id="ARBA00004496"/>
    </source>
</evidence>
<evidence type="ECO:0000256" key="11">
    <source>
        <dbReference type="ARBA" id="ARBA00039257"/>
    </source>
</evidence>
<dbReference type="PANTHER" id="PTHR30417">
    <property type="entry name" value="N-ACETYLMURAMOYL-L-ALANINE AMIDASE AMID"/>
    <property type="match status" value="1"/>
</dbReference>
<dbReference type="GO" id="GO:0005737">
    <property type="term" value="C:cytoplasm"/>
    <property type="evidence" value="ECO:0007669"/>
    <property type="project" value="UniProtKB-SubCell"/>
</dbReference>
<dbReference type="Proteomes" id="UP000198525">
    <property type="component" value="Unassembled WGS sequence"/>
</dbReference>
<dbReference type="GO" id="GO:0009254">
    <property type="term" value="P:peptidoglycan turnover"/>
    <property type="evidence" value="ECO:0007669"/>
    <property type="project" value="TreeGrafter"/>
</dbReference>
<proteinExistence type="inferred from homology"/>
<dbReference type="InterPro" id="IPR036505">
    <property type="entry name" value="Amidase/PGRP_sf"/>
</dbReference>
<dbReference type="EC" id="3.5.1.28" evidence="5"/>
<dbReference type="PANTHER" id="PTHR30417:SF4">
    <property type="entry name" value="1,6-ANHYDRO-N-ACETYLMURAMYL-L-ALANINE AMIDASE AMPD"/>
    <property type="match status" value="1"/>
</dbReference>
<evidence type="ECO:0000256" key="9">
    <source>
        <dbReference type="ARBA" id="ARBA00022833"/>
    </source>
</evidence>
<dbReference type="SUPFAM" id="SSF55846">
    <property type="entry name" value="N-acetylmuramoyl-L-alanine amidase-like"/>
    <property type="match status" value="1"/>
</dbReference>
<organism evidence="14 15">
    <name type="scientific">Billgrantia gudaonensis</name>
    <dbReference type="NCBI Taxonomy" id="376427"/>
    <lineage>
        <taxon>Bacteria</taxon>
        <taxon>Pseudomonadati</taxon>
        <taxon>Pseudomonadota</taxon>
        <taxon>Gammaproteobacteria</taxon>
        <taxon>Oceanospirillales</taxon>
        <taxon>Halomonadaceae</taxon>
        <taxon>Billgrantia</taxon>
    </lineage>
</organism>
<keyword evidence="7" id="KW-0479">Metal-binding</keyword>
<evidence type="ECO:0000256" key="2">
    <source>
        <dbReference type="ARBA" id="ARBA00001947"/>
    </source>
</evidence>
<evidence type="ECO:0000259" key="13">
    <source>
        <dbReference type="SMART" id="SM00644"/>
    </source>
</evidence>
<evidence type="ECO:0000313" key="14">
    <source>
        <dbReference type="EMBL" id="SDJ51796.1"/>
    </source>
</evidence>
<comment type="cofactor">
    <cofactor evidence="2">
        <name>Zn(2+)</name>
        <dbReference type="ChEBI" id="CHEBI:29105"/>
    </cofactor>
</comment>
<sequence length="189" mass="21101">MRIDDHWLVGARQVPSPNQDARPASEVSAVVLHSISLPPGVFGGDAIERLFTNRLDPAGHPFFAAIAGLRVSAHLLIRRDGECVQFVPFQARAWHAGRSRWRDGARQRRALNDFTVGIELEGDEVTPYRAAQYQALARTLRALMVAYPAITPSRITSHAHIAPLRKSDPGAAFDWAYLRRCLVKESWEN</sequence>
<keyword evidence="10" id="KW-0961">Cell wall biogenesis/degradation</keyword>
<evidence type="ECO:0000256" key="6">
    <source>
        <dbReference type="ARBA" id="ARBA00022490"/>
    </source>
</evidence>
<dbReference type="Pfam" id="PF01510">
    <property type="entry name" value="Amidase_2"/>
    <property type="match status" value="1"/>
</dbReference>
<dbReference type="GO" id="GO:0009253">
    <property type="term" value="P:peptidoglycan catabolic process"/>
    <property type="evidence" value="ECO:0007669"/>
    <property type="project" value="InterPro"/>
</dbReference>
<evidence type="ECO:0000256" key="4">
    <source>
        <dbReference type="ARBA" id="ARBA00007553"/>
    </source>
</evidence>
<evidence type="ECO:0000313" key="15">
    <source>
        <dbReference type="Proteomes" id="UP000198525"/>
    </source>
</evidence>
<dbReference type="AlphaFoldDB" id="A0A1G8UDB0"/>
<keyword evidence="15" id="KW-1185">Reference proteome</keyword>
<dbReference type="RefSeq" id="WP_089684978.1">
    <property type="nucleotide sequence ID" value="NZ_FNES01000005.1"/>
</dbReference>
<comment type="subcellular location">
    <subcellularLocation>
        <location evidence="3">Cytoplasm</location>
    </subcellularLocation>
</comment>
<gene>
    <name evidence="14" type="ORF">SAMN04487954_105148</name>
</gene>
<keyword evidence="8" id="KW-0378">Hydrolase</keyword>
<dbReference type="GO" id="GO:0008745">
    <property type="term" value="F:N-acetylmuramoyl-L-alanine amidase activity"/>
    <property type="evidence" value="ECO:0007669"/>
    <property type="project" value="UniProtKB-EC"/>
</dbReference>
<dbReference type="CDD" id="cd06583">
    <property type="entry name" value="PGRP"/>
    <property type="match status" value="1"/>
</dbReference>
<keyword evidence="9" id="KW-0862">Zinc</keyword>
<evidence type="ECO:0000256" key="12">
    <source>
        <dbReference type="ARBA" id="ARBA00042615"/>
    </source>
</evidence>
<dbReference type="InterPro" id="IPR002502">
    <property type="entry name" value="Amidase_domain"/>
</dbReference>
<dbReference type="InterPro" id="IPR051206">
    <property type="entry name" value="NAMLAA_amidase_2"/>
</dbReference>
<dbReference type="STRING" id="376427.SAMN04487954_105148"/>
<dbReference type="GO" id="GO:0071555">
    <property type="term" value="P:cell wall organization"/>
    <property type="evidence" value="ECO:0007669"/>
    <property type="project" value="UniProtKB-KW"/>
</dbReference>
<name>A0A1G8UDB0_9GAMM</name>
<reference evidence="14 15" key="1">
    <citation type="submission" date="2016-10" db="EMBL/GenBank/DDBJ databases">
        <authorList>
            <person name="de Groot N.N."/>
        </authorList>
    </citation>
    <scope>NUCLEOTIDE SEQUENCE [LARGE SCALE GENOMIC DNA]</scope>
    <source>
        <strain evidence="14 15">CGMCC 1.6133</strain>
    </source>
</reference>
<evidence type="ECO:0000256" key="1">
    <source>
        <dbReference type="ARBA" id="ARBA00001561"/>
    </source>
</evidence>
<accession>A0A1G8UDB0</accession>
<keyword evidence="6" id="KW-0963">Cytoplasm</keyword>
<dbReference type="NCBIfam" id="NF008758">
    <property type="entry name" value="PRK11789.1"/>
    <property type="match status" value="1"/>
</dbReference>
<evidence type="ECO:0000256" key="5">
    <source>
        <dbReference type="ARBA" id="ARBA00011901"/>
    </source>
</evidence>
<dbReference type="SMART" id="SM00644">
    <property type="entry name" value="Ami_2"/>
    <property type="match status" value="1"/>
</dbReference>
<dbReference type="GO" id="GO:0046872">
    <property type="term" value="F:metal ion binding"/>
    <property type="evidence" value="ECO:0007669"/>
    <property type="project" value="UniProtKB-KW"/>
</dbReference>
<dbReference type="Gene3D" id="3.40.80.10">
    <property type="entry name" value="Peptidoglycan recognition protein-like"/>
    <property type="match status" value="1"/>
</dbReference>
<comment type="similarity">
    <text evidence="4">Belongs to the N-acetylmuramoyl-L-alanine amidase 2 family.</text>
</comment>
<evidence type="ECO:0000256" key="8">
    <source>
        <dbReference type="ARBA" id="ARBA00022801"/>
    </source>
</evidence>
<evidence type="ECO:0000256" key="10">
    <source>
        <dbReference type="ARBA" id="ARBA00023316"/>
    </source>
</evidence>
<dbReference type="OrthoDB" id="9794842at2"/>
<evidence type="ECO:0000256" key="7">
    <source>
        <dbReference type="ARBA" id="ARBA00022723"/>
    </source>
</evidence>
<comment type="catalytic activity">
    <reaction evidence="1">
        <text>Hydrolyzes the link between N-acetylmuramoyl residues and L-amino acid residues in certain cell-wall glycopeptides.</text>
        <dbReference type="EC" id="3.5.1.28"/>
    </reaction>
</comment>
<dbReference type="EMBL" id="FNES01000005">
    <property type="protein sequence ID" value="SDJ51796.1"/>
    <property type="molecule type" value="Genomic_DNA"/>
</dbReference>